<dbReference type="InterPro" id="IPR011009">
    <property type="entry name" value="Kinase-like_dom_sf"/>
</dbReference>
<evidence type="ECO:0000256" key="1">
    <source>
        <dbReference type="SAM" id="Phobius"/>
    </source>
</evidence>
<dbReference type="OrthoDB" id="1738954at2759"/>
<dbReference type="InterPro" id="IPR000719">
    <property type="entry name" value="Prot_kinase_dom"/>
</dbReference>
<name>A0A074ZVX7_OPIVI</name>
<dbReference type="Pfam" id="PF00069">
    <property type="entry name" value="Pkinase"/>
    <property type="match status" value="1"/>
</dbReference>
<accession>A0A074ZVX7</accession>
<keyword evidence="1" id="KW-0472">Membrane</keyword>
<dbReference type="EMBL" id="KL596667">
    <property type="protein sequence ID" value="KER30037.1"/>
    <property type="molecule type" value="Genomic_DNA"/>
</dbReference>
<dbReference type="GO" id="GO:0007200">
    <property type="term" value="P:phospholipase C-activating G protein-coupled receptor signaling pathway"/>
    <property type="evidence" value="ECO:0007669"/>
    <property type="project" value="TreeGrafter"/>
</dbReference>
<feature type="non-terminal residue" evidence="3">
    <location>
        <position position="230"/>
    </location>
</feature>
<dbReference type="GeneID" id="20327410"/>
<dbReference type="SMART" id="SM00220">
    <property type="entry name" value="S_TKc"/>
    <property type="match status" value="1"/>
</dbReference>
<gene>
    <name evidence="3" type="ORF">T265_13243</name>
</gene>
<feature type="domain" description="Protein kinase" evidence="2">
    <location>
        <begin position="7"/>
        <end position="230"/>
    </location>
</feature>
<protein>
    <recommendedName>
        <fullName evidence="2">Protein kinase domain-containing protein</fullName>
    </recommendedName>
</protein>
<keyword evidence="4" id="KW-1185">Reference proteome</keyword>
<dbReference type="Gene3D" id="1.10.510.10">
    <property type="entry name" value="Transferase(Phosphotransferase) domain 1"/>
    <property type="match status" value="1"/>
</dbReference>
<evidence type="ECO:0000313" key="3">
    <source>
        <dbReference type="EMBL" id="KER30037.1"/>
    </source>
</evidence>
<feature type="transmembrane region" description="Helical" evidence="1">
    <location>
        <begin position="20"/>
        <end position="38"/>
    </location>
</feature>
<dbReference type="InterPro" id="IPR008271">
    <property type="entry name" value="Ser/Thr_kinase_AS"/>
</dbReference>
<organism evidence="3 4">
    <name type="scientific">Opisthorchis viverrini</name>
    <name type="common">Southeast Asian liver fluke</name>
    <dbReference type="NCBI Taxonomy" id="6198"/>
    <lineage>
        <taxon>Eukaryota</taxon>
        <taxon>Metazoa</taxon>
        <taxon>Spiralia</taxon>
        <taxon>Lophotrochozoa</taxon>
        <taxon>Platyhelminthes</taxon>
        <taxon>Trematoda</taxon>
        <taxon>Digenea</taxon>
        <taxon>Opisthorchiida</taxon>
        <taxon>Opisthorchiata</taxon>
        <taxon>Opisthorchiidae</taxon>
        <taxon>Opisthorchis</taxon>
    </lineage>
</organism>
<keyword evidence="1" id="KW-0812">Transmembrane</keyword>
<dbReference type="SUPFAM" id="SSF56112">
    <property type="entry name" value="Protein kinase-like (PK-like)"/>
    <property type="match status" value="1"/>
</dbReference>
<dbReference type="PANTHER" id="PTHR22968">
    <property type="entry name" value="PROTEIN KINASE C, MU"/>
    <property type="match status" value="1"/>
</dbReference>
<feature type="non-terminal residue" evidence="3">
    <location>
        <position position="1"/>
    </location>
</feature>
<dbReference type="Gene3D" id="3.30.200.20">
    <property type="entry name" value="Phosphorylase Kinase, domain 1"/>
    <property type="match status" value="1"/>
</dbReference>
<dbReference type="RefSeq" id="XP_009166208.1">
    <property type="nucleotide sequence ID" value="XM_009167944.1"/>
</dbReference>
<keyword evidence="1" id="KW-1133">Transmembrane helix</keyword>
<evidence type="ECO:0000259" key="2">
    <source>
        <dbReference type="PROSITE" id="PS50011"/>
    </source>
</evidence>
<evidence type="ECO:0000313" key="4">
    <source>
        <dbReference type="Proteomes" id="UP000054324"/>
    </source>
</evidence>
<dbReference type="KEGG" id="ovi:T265_13243"/>
<reference evidence="3 4" key="1">
    <citation type="submission" date="2013-11" db="EMBL/GenBank/DDBJ databases">
        <title>Opisthorchis viverrini - life in the bile duct.</title>
        <authorList>
            <person name="Young N.D."/>
            <person name="Nagarajan N."/>
            <person name="Lin S.J."/>
            <person name="Korhonen P.K."/>
            <person name="Jex A.R."/>
            <person name="Hall R.S."/>
            <person name="Safavi-Hemami H."/>
            <person name="Kaewkong W."/>
            <person name="Bertrand D."/>
            <person name="Gao S."/>
            <person name="Seet Q."/>
            <person name="Wongkham S."/>
            <person name="Teh B.T."/>
            <person name="Wongkham C."/>
            <person name="Intapan P.M."/>
            <person name="Maleewong W."/>
            <person name="Yang X."/>
            <person name="Hu M."/>
            <person name="Wang Z."/>
            <person name="Hofmann A."/>
            <person name="Sternberg P.W."/>
            <person name="Tan P."/>
            <person name="Wang J."/>
            <person name="Gasser R.B."/>
        </authorList>
    </citation>
    <scope>NUCLEOTIDE SEQUENCE [LARGE SCALE GENOMIC DNA]</scope>
</reference>
<sequence>VQALYEIFPDEVLGSGQFGIVYAVFSNSGVFIFTLFQIQFPSFQPGFSAIILFAGNHRRTQRPVAIKVIDKLRFPTKKEAQLKNEVFILRNLQHPGVVNLERMFETPKRCVFRSHFPMPLSNPQVFVVMEKLAGDMLELILGSPEGRLTERVTKYLVTQVLIALRYLHLRSIVHCDLKPENVLLAIPPHNAIPALDLPELSPIKLCDFGFARIINEKSFRRSLVGTPAYL</sequence>
<dbReference type="GO" id="GO:0004674">
    <property type="term" value="F:protein serine/threonine kinase activity"/>
    <property type="evidence" value="ECO:0007669"/>
    <property type="project" value="UniProtKB-KW"/>
</dbReference>
<dbReference type="GO" id="GO:0035556">
    <property type="term" value="P:intracellular signal transduction"/>
    <property type="evidence" value="ECO:0007669"/>
    <property type="project" value="TreeGrafter"/>
</dbReference>
<dbReference type="CTD" id="20327410"/>
<dbReference type="PROSITE" id="PS00108">
    <property type="entry name" value="PROTEIN_KINASE_ST"/>
    <property type="match status" value="1"/>
</dbReference>
<dbReference type="PANTHER" id="PTHR22968:SF24">
    <property type="entry name" value="SERINE_THREONINE-PROTEIN KINASE"/>
    <property type="match status" value="1"/>
</dbReference>
<dbReference type="AlphaFoldDB" id="A0A074ZVX7"/>
<proteinExistence type="predicted"/>
<dbReference type="Proteomes" id="UP000054324">
    <property type="component" value="Unassembled WGS sequence"/>
</dbReference>
<dbReference type="GO" id="GO:0005524">
    <property type="term" value="F:ATP binding"/>
    <property type="evidence" value="ECO:0007669"/>
    <property type="project" value="InterPro"/>
</dbReference>
<dbReference type="PROSITE" id="PS50011">
    <property type="entry name" value="PROTEIN_KINASE_DOM"/>
    <property type="match status" value="1"/>
</dbReference>
<dbReference type="GO" id="GO:0008270">
    <property type="term" value="F:zinc ion binding"/>
    <property type="evidence" value="ECO:0007669"/>
    <property type="project" value="UniProtKB-KW"/>
</dbReference>
<dbReference type="GO" id="GO:0005829">
    <property type="term" value="C:cytosol"/>
    <property type="evidence" value="ECO:0007669"/>
    <property type="project" value="TreeGrafter"/>
</dbReference>